<feature type="transmembrane region" description="Helical" evidence="1">
    <location>
        <begin position="174"/>
        <end position="204"/>
    </location>
</feature>
<reference evidence="2 3" key="1">
    <citation type="submission" date="2019-09" db="EMBL/GenBank/DDBJ databases">
        <title>Genome sequence and assembly of Taibaiella sp.</title>
        <authorList>
            <person name="Chhetri G."/>
        </authorList>
    </citation>
    <scope>NUCLEOTIDE SEQUENCE [LARGE SCALE GENOMIC DNA]</scope>
    <source>
        <strain evidence="2 3">KVB11</strain>
    </source>
</reference>
<dbReference type="InterPro" id="IPR021280">
    <property type="entry name" value="TMEM260-like"/>
</dbReference>
<dbReference type="Proteomes" id="UP000323632">
    <property type="component" value="Unassembled WGS sequence"/>
</dbReference>
<evidence type="ECO:0000313" key="3">
    <source>
        <dbReference type="Proteomes" id="UP000323632"/>
    </source>
</evidence>
<feature type="transmembrane region" description="Helical" evidence="1">
    <location>
        <begin position="495"/>
        <end position="511"/>
    </location>
</feature>
<feature type="transmembrane region" description="Helical" evidence="1">
    <location>
        <begin position="216"/>
        <end position="240"/>
    </location>
</feature>
<feature type="transmembrane region" description="Helical" evidence="1">
    <location>
        <begin position="144"/>
        <end position="162"/>
    </location>
</feature>
<dbReference type="EMBL" id="VWSH01000001">
    <property type="protein sequence ID" value="KAA5537471.1"/>
    <property type="molecule type" value="Genomic_DNA"/>
</dbReference>
<evidence type="ECO:0000313" key="2">
    <source>
        <dbReference type="EMBL" id="KAA5537471.1"/>
    </source>
</evidence>
<accession>A0A5M6CQB4</accession>
<name>A0A5M6CQB4_9BACT</name>
<dbReference type="Pfam" id="PF11028">
    <property type="entry name" value="TMEM260-like"/>
    <property type="match status" value="1"/>
</dbReference>
<sequence>MNFKKINNLCGWAVFAIAYLVYLLTMERTVSFWDCGEFLSTAYGLEVGHSPGAPLFMLLGRLFGLFASPLHVAMAINSLSALTSGLTILFLFWTITHFAKKLLLKDGEELTQSKLIAIMGAGIVGALAYTFSDTFWFSAVEAEVYATSSFFTAIVFWAILKWEHSADEPHSDRWLVLISYLMGLSIGVHLLNLLTIPALAMVYYFRKKKPTLKGSVIAFIIGCVLLGAFQVGLIQGIPILASKFELLFVNSFGLPLDSGALFFIALLIAIIVGLLIWAKKNGKYHLHIGVLCFVFALVGYSSYVSIIIRSRADVGIDMTNPDDVLSLLSYLQREQYGSQPIVFGPDYNSEITGRTEAKPVYSERTDKDGKTTYKVIGTHSSDYTYNSSDERFFPRIYDQGHAGFYQKYLEIPEGDKPTASDNYKFFFKYQMNWMWWRYFMWNYAGRQNDFAGSSYEEPENGNWISGIKPVDKFMGRGDLDAMPDYMKNNHARNQLYFLPLILGIMGLVYQFKRNKRDGTVIGLLFFFTGIAIVIYLNNTPQQPRERDYAYAGATYAFAVWIGLGVLMVTDLLRKYLKQGSIAPVAATLLTLLAVPTLMACENWDDHDRSQKTLARSTAYDVLTSLDKNAILFTVGDNDTYPLWYMQEVEGYRTDVRIINLSLLGIDWYIDQLRYKINDADAVPMIWKPENYEAENRNVVIYKPFPGIPADKSVNLEEVLDFINSDDQRFKVSTQSGDSYSVLPTQNLFVKVDKNAVLKNGLVNIADSAKIADINFILKKDQLYKPDLGILNIIAAVAKEGWKRPVYFSAGFPGGSDFQGLEEYMQMEGLANKLVPIRTVGSSPAEATPQRVNNDKSFDLYMNKFIWGGTDKKNIYFDEKNKAMLMSYRYSGAKVAESLIREGRKEDAIKLLDKITTNITYESYQYDQTMWPVVSAYYSAGAKDKATKFAGIIVRDSEKMINYLSGITDEKQRQWGIDVDGREALGSIQYMAQFAQQNGDTAHAEEWMKMLMSGAQKLGIPLH</sequence>
<dbReference type="RefSeq" id="WP_150032047.1">
    <property type="nucleotide sequence ID" value="NZ_VWSH01000001.1"/>
</dbReference>
<keyword evidence="1" id="KW-0472">Membrane</keyword>
<feature type="transmembrane region" description="Helical" evidence="1">
    <location>
        <begin position="260"/>
        <end position="277"/>
    </location>
</feature>
<feature type="transmembrane region" description="Helical" evidence="1">
    <location>
        <begin position="518"/>
        <end position="536"/>
    </location>
</feature>
<feature type="transmembrane region" description="Helical" evidence="1">
    <location>
        <begin position="580"/>
        <end position="599"/>
    </location>
</feature>
<organism evidence="2 3">
    <name type="scientific">Taibaiella lutea</name>
    <dbReference type="NCBI Taxonomy" id="2608001"/>
    <lineage>
        <taxon>Bacteria</taxon>
        <taxon>Pseudomonadati</taxon>
        <taxon>Bacteroidota</taxon>
        <taxon>Chitinophagia</taxon>
        <taxon>Chitinophagales</taxon>
        <taxon>Chitinophagaceae</taxon>
        <taxon>Taibaiella</taxon>
    </lineage>
</organism>
<feature type="transmembrane region" description="Helical" evidence="1">
    <location>
        <begin position="284"/>
        <end position="303"/>
    </location>
</feature>
<dbReference type="AlphaFoldDB" id="A0A5M6CQB4"/>
<keyword evidence="3" id="KW-1185">Reference proteome</keyword>
<dbReference type="InterPro" id="IPR052724">
    <property type="entry name" value="GT117_domain-containing"/>
</dbReference>
<keyword evidence="1" id="KW-0812">Transmembrane</keyword>
<comment type="caution">
    <text evidence="2">The sequence shown here is derived from an EMBL/GenBank/DDBJ whole genome shotgun (WGS) entry which is preliminary data.</text>
</comment>
<dbReference type="PANTHER" id="PTHR16214:SF3">
    <property type="entry name" value="TRANSMEMBRANE PROTEIN 260"/>
    <property type="match status" value="1"/>
</dbReference>
<feature type="transmembrane region" description="Helical" evidence="1">
    <location>
        <begin position="115"/>
        <end position="132"/>
    </location>
</feature>
<proteinExistence type="predicted"/>
<feature type="transmembrane region" description="Helical" evidence="1">
    <location>
        <begin position="12"/>
        <end position="33"/>
    </location>
</feature>
<evidence type="ECO:0000256" key="1">
    <source>
        <dbReference type="SAM" id="Phobius"/>
    </source>
</evidence>
<feature type="transmembrane region" description="Helical" evidence="1">
    <location>
        <begin position="548"/>
        <end position="568"/>
    </location>
</feature>
<feature type="transmembrane region" description="Helical" evidence="1">
    <location>
        <begin position="79"/>
        <end position="95"/>
    </location>
</feature>
<dbReference type="PANTHER" id="PTHR16214">
    <property type="entry name" value="TRANSMEMBRANE PROTEIN 260"/>
    <property type="match status" value="1"/>
</dbReference>
<protein>
    <submittedName>
        <fullName evidence="2">DUF2723 domain-containing protein</fullName>
    </submittedName>
</protein>
<keyword evidence="1" id="KW-1133">Transmembrane helix</keyword>
<gene>
    <name evidence="2" type="ORF">F0919_07285</name>
</gene>